<keyword evidence="2" id="KW-0812">Transmembrane</keyword>
<comment type="caution">
    <text evidence="3">The sequence shown here is derived from an EMBL/GenBank/DDBJ whole genome shotgun (WGS) entry which is preliminary data.</text>
</comment>
<sequence>MIITSAQTVSAGSLPSTTSLITATTATTDTSLDISEILTLLFGIVASFTAFIAISPIVAKWRATRARRLAEARESDATSLVEMQSVPAPSSDGAPASPAPNRPLPVRRPAVPAPADGDEYHNPSAHMPAMQQALPNRPGRIACPKRSNTAPASASTPDESLLVRAKSTV</sequence>
<reference evidence="3" key="1">
    <citation type="journal article" date="2020" name="Phytopathology">
        <title>Genome Sequence Resources of Colletotrichum truncatum, C. plurivorum, C. musicola, and C. sojae: Four Species Pathogenic to Soybean (Glycine max).</title>
        <authorList>
            <person name="Rogerio F."/>
            <person name="Boufleur T.R."/>
            <person name="Ciampi-Guillardi M."/>
            <person name="Sukno S.A."/>
            <person name="Thon M.R."/>
            <person name="Massola Junior N.S."/>
            <person name="Baroncelli R."/>
        </authorList>
    </citation>
    <scope>NUCLEOTIDE SEQUENCE</scope>
    <source>
        <strain evidence="3">LFN00145</strain>
    </source>
</reference>
<evidence type="ECO:0000313" key="4">
    <source>
        <dbReference type="Proteomes" id="UP000654918"/>
    </source>
</evidence>
<keyword evidence="4" id="KW-1185">Reference proteome</keyword>
<evidence type="ECO:0000313" key="3">
    <source>
        <dbReference type="EMBL" id="KAF6817848.1"/>
    </source>
</evidence>
<accession>A0A8H6N364</accession>
<protein>
    <submittedName>
        <fullName evidence="3">Uncharacterized protein</fullName>
    </submittedName>
</protein>
<proteinExistence type="predicted"/>
<feature type="transmembrane region" description="Helical" evidence="2">
    <location>
        <begin position="37"/>
        <end position="59"/>
    </location>
</feature>
<organism evidence="3 4">
    <name type="scientific">Colletotrichum plurivorum</name>
    <dbReference type="NCBI Taxonomy" id="2175906"/>
    <lineage>
        <taxon>Eukaryota</taxon>
        <taxon>Fungi</taxon>
        <taxon>Dikarya</taxon>
        <taxon>Ascomycota</taxon>
        <taxon>Pezizomycotina</taxon>
        <taxon>Sordariomycetes</taxon>
        <taxon>Hypocreomycetidae</taxon>
        <taxon>Glomerellales</taxon>
        <taxon>Glomerellaceae</taxon>
        <taxon>Colletotrichum</taxon>
        <taxon>Colletotrichum orchidearum species complex</taxon>
    </lineage>
</organism>
<dbReference type="Proteomes" id="UP000654918">
    <property type="component" value="Unassembled WGS sequence"/>
</dbReference>
<dbReference type="AlphaFoldDB" id="A0A8H6N364"/>
<evidence type="ECO:0000256" key="1">
    <source>
        <dbReference type="SAM" id="MobiDB-lite"/>
    </source>
</evidence>
<gene>
    <name evidence="3" type="ORF">CPLU01_13469</name>
</gene>
<feature type="region of interest" description="Disordered" evidence="1">
    <location>
        <begin position="72"/>
        <end position="169"/>
    </location>
</feature>
<feature type="compositionally biased region" description="Low complexity" evidence="1">
    <location>
        <begin position="85"/>
        <end position="96"/>
    </location>
</feature>
<name>A0A8H6N364_9PEZI</name>
<keyword evidence="2" id="KW-0472">Membrane</keyword>
<feature type="compositionally biased region" description="Polar residues" evidence="1">
    <location>
        <begin position="146"/>
        <end position="158"/>
    </location>
</feature>
<evidence type="ECO:0000256" key="2">
    <source>
        <dbReference type="SAM" id="Phobius"/>
    </source>
</evidence>
<keyword evidence="2" id="KW-1133">Transmembrane helix</keyword>
<dbReference type="EMBL" id="WIGO01000311">
    <property type="protein sequence ID" value="KAF6817848.1"/>
    <property type="molecule type" value="Genomic_DNA"/>
</dbReference>